<evidence type="ECO:0000259" key="2">
    <source>
        <dbReference type="Pfam" id="PF07883"/>
    </source>
</evidence>
<dbReference type="Proteomes" id="UP000423396">
    <property type="component" value="Chromosome"/>
</dbReference>
<protein>
    <submittedName>
        <fullName evidence="3">Cupin domain-containing protein</fullName>
    </submittedName>
</protein>
<reference evidence="3 4" key="1">
    <citation type="submission" date="2019-10" db="EMBL/GenBank/DDBJ databases">
        <title>Genome Sequences from Six Type Strain Members of the Archaeal Family Sulfolobaceae: Acidianus ambivalens, Acidianus infernus, Metallosphaera prunae, Stygiolobus azoricus, Sulfolobus metallicus, and Sulfurisphaera ohwakuensis.</title>
        <authorList>
            <person name="Counts J.A."/>
            <person name="Kelly R.M."/>
        </authorList>
    </citation>
    <scope>NUCLEOTIDE SEQUENCE [LARGE SCALE GENOMIC DNA]</scope>
    <source>
        <strain evidence="3 4">FC6</strain>
    </source>
</reference>
<keyword evidence="1" id="KW-0479">Metal-binding</keyword>
<dbReference type="InterPro" id="IPR014710">
    <property type="entry name" value="RmlC-like_jellyroll"/>
</dbReference>
<proteinExistence type="predicted"/>
<dbReference type="SUPFAM" id="SSF51182">
    <property type="entry name" value="RmlC-like cupins"/>
    <property type="match status" value="1"/>
</dbReference>
<evidence type="ECO:0000313" key="4">
    <source>
        <dbReference type="Proteomes" id="UP000423396"/>
    </source>
</evidence>
<evidence type="ECO:0000313" key="3">
    <source>
        <dbReference type="EMBL" id="QGR20428.1"/>
    </source>
</evidence>
<dbReference type="OrthoDB" id="23670at2157"/>
<dbReference type="InterPro" id="IPR013096">
    <property type="entry name" value="Cupin_2"/>
</dbReference>
<gene>
    <name evidence="3" type="ORF">D1868_10825</name>
</gene>
<dbReference type="InterPro" id="IPR051610">
    <property type="entry name" value="GPI/OXD"/>
</dbReference>
<dbReference type="InterPro" id="IPR011051">
    <property type="entry name" value="RmlC_Cupin_sf"/>
</dbReference>
<dbReference type="Pfam" id="PF07883">
    <property type="entry name" value="Cupin_2"/>
    <property type="match status" value="1"/>
</dbReference>
<dbReference type="Gene3D" id="2.60.120.10">
    <property type="entry name" value="Jelly Rolls"/>
    <property type="match status" value="1"/>
</dbReference>
<dbReference type="EMBL" id="CP045483">
    <property type="protein sequence ID" value="QGR20428.1"/>
    <property type="molecule type" value="Genomic_DNA"/>
</dbReference>
<keyword evidence="4" id="KW-1185">Reference proteome</keyword>
<dbReference type="KEGG" id="sazo:D1868_10825"/>
<name>A0A650CRM5_9CREN</name>
<dbReference type="AlphaFoldDB" id="A0A650CRM5"/>
<dbReference type="PANTHER" id="PTHR35848">
    <property type="entry name" value="OXALATE-BINDING PROTEIN"/>
    <property type="match status" value="1"/>
</dbReference>
<dbReference type="GO" id="GO:0046872">
    <property type="term" value="F:metal ion binding"/>
    <property type="evidence" value="ECO:0007669"/>
    <property type="project" value="UniProtKB-KW"/>
</dbReference>
<sequence>MGNNLEYHLSNISSVKKDQVPIKGSKGAYIQWLITKDHGAHYAVRKFTLEPYGVIPMHVHKYQETVIITKGKCKVCVANKTYEMKAGDFIFIDSNVKHSFVNGDSELEFFCIIDYTDDMSIKTLDEECK</sequence>
<dbReference type="PANTHER" id="PTHR35848:SF6">
    <property type="entry name" value="CUPIN TYPE-2 DOMAIN-CONTAINING PROTEIN"/>
    <property type="match status" value="1"/>
</dbReference>
<evidence type="ECO:0000256" key="1">
    <source>
        <dbReference type="ARBA" id="ARBA00022723"/>
    </source>
</evidence>
<organism evidence="3 4">
    <name type="scientific">Stygiolobus azoricus</name>
    <dbReference type="NCBI Taxonomy" id="41675"/>
    <lineage>
        <taxon>Archaea</taxon>
        <taxon>Thermoproteota</taxon>
        <taxon>Thermoprotei</taxon>
        <taxon>Sulfolobales</taxon>
        <taxon>Sulfolobaceae</taxon>
        <taxon>Stygiolobus</taxon>
    </lineage>
</organism>
<accession>A0A650CRM5</accession>
<feature type="domain" description="Cupin type-2" evidence="2">
    <location>
        <begin position="47"/>
        <end position="112"/>
    </location>
</feature>
<dbReference type="CDD" id="cd02222">
    <property type="entry name" value="cupin_TM1459-like"/>
    <property type="match status" value="1"/>
</dbReference>